<feature type="transmembrane region" description="Helical" evidence="14">
    <location>
        <begin position="106"/>
        <end position="128"/>
    </location>
</feature>
<name>A0A9P4J4T0_9PEZI</name>
<keyword evidence="10 14" id="KW-0472">Membrane</keyword>
<evidence type="ECO:0000256" key="13">
    <source>
        <dbReference type="ARBA" id="ARBA00093457"/>
    </source>
</evidence>
<evidence type="ECO:0000313" key="16">
    <source>
        <dbReference type="EMBL" id="KAF2152374.1"/>
    </source>
</evidence>
<evidence type="ECO:0000256" key="9">
    <source>
        <dbReference type="ARBA" id="ARBA00022989"/>
    </source>
</evidence>
<protein>
    <recommendedName>
        <fullName evidence="4 14">Dol-P-Man:Man(5)GlcNAc(2)-PP-Dol alpha-1,3-mannosyltransferase</fullName>
        <ecNumber evidence="3 14">2.4.1.258</ecNumber>
    </recommendedName>
    <alternativeName>
        <fullName evidence="14">Dol-P-Man-dependent alpha(1-3)-mannosyltransferase</fullName>
    </alternativeName>
</protein>
<dbReference type="GO" id="GO:0005789">
    <property type="term" value="C:endoplasmic reticulum membrane"/>
    <property type="evidence" value="ECO:0007669"/>
    <property type="project" value="UniProtKB-SubCell"/>
</dbReference>
<feature type="transmembrane region" description="Helical" evidence="14">
    <location>
        <begin position="215"/>
        <end position="234"/>
    </location>
</feature>
<comment type="function">
    <text evidence="11 14">Dol-P-Man:Man(5)GlcNAc(2)-PP-Dol alpha-1,3-mannosyltransferase that operates in the biosynthetic pathway of dolichol-linked oligosaccharides, the glycan precursors employed in protein asparagine (N)-glycosylation. The assembly of dolichol-linked oligosaccharides begins on the cytosolic side of the endoplasmic reticulum membrane and finishes in its lumen. The sequential addition of sugars to dolichol pyrophosphate produces dolichol-linked oligosaccharides containing fourteen sugars, including two GlcNAcs, nine mannoses and three glucoses. Once assembled, the oligosaccharide is transferred from the lipid to nascent proteins by oligosaccharyltransferases. In the lumen of the endoplasmic reticulum, adds the first dolichyl beta-D-mannosyl phosphate derived mannose in an alpha-1,3 linkage to Man(5)GlcNAc(2)-PP-dolichol to produce Man(6)GlcNAc(2)-PP-dolichol.</text>
</comment>
<feature type="region of interest" description="Disordered" evidence="15">
    <location>
        <begin position="414"/>
        <end position="463"/>
    </location>
</feature>
<sequence>MASSTAIPTATELYAMAVRIATNPWHTAWLCPLLLVADAGLTGLVVKYIPYTEIDWRAYMQQVSQIEAGERNYAKIRGDTGPLVYPAGHVWIYRALAWATDAGKDIAAAQLIFAALYLATLATVMLCYRRAKVPPWVYLMLVCSKRLHSVYVLRLFNDCWAVLGLWVAIALFQSGHVKPAALAFSLGLAVKMSLLLALPAVAVLLYLFQGPWGAVGSLFVMTQYQILVAWPFLVSHPKEYLAGAFEFSRVFMFKWTVNWRFLGEETFLSKEFSTALLVVHGTLLAAFVIGRWIRPAGMNIWQVAHSFVVPPSRSAQNELARRVTPDFVLSTVLAANVVGMLCARSLHYQFYSWLAWGTPYLLWRSGWPYGAVVAIWVEQELSWNKYPSSTYSSAAVVVCLAAQVLGVWRGTGREPKAGEVSHRRAKPEEVAGAGRNQETVKVPQAASSPSQKGPAKKGRKGKA</sequence>
<feature type="transmembrane region" description="Helical" evidence="14">
    <location>
        <begin position="274"/>
        <end position="293"/>
    </location>
</feature>
<comment type="similarity">
    <text evidence="13">Belongs to the glycosyltransferase ALG3 family.</text>
</comment>
<evidence type="ECO:0000256" key="6">
    <source>
        <dbReference type="ARBA" id="ARBA00022679"/>
    </source>
</evidence>
<reference evidence="16" key="1">
    <citation type="journal article" date="2020" name="Stud. Mycol.">
        <title>101 Dothideomycetes genomes: a test case for predicting lifestyles and emergence of pathogens.</title>
        <authorList>
            <person name="Haridas S."/>
            <person name="Albert R."/>
            <person name="Binder M."/>
            <person name="Bloem J."/>
            <person name="Labutti K."/>
            <person name="Salamov A."/>
            <person name="Andreopoulos B."/>
            <person name="Baker S."/>
            <person name="Barry K."/>
            <person name="Bills G."/>
            <person name="Bluhm B."/>
            <person name="Cannon C."/>
            <person name="Castanera R."/>
            <person name="Culley D."/>
            <person name="Daum C."/>
            <person name="Ezra D."/>
            <person name="Gonzalez J."/>
            <person name="Henrissat B."/>
            <person name="Kuo A."/>
            <person name="Liang C."/>
            <person name="Lipzen A."/>
            <person name="Lutzoni F."/>
            <person name="Magnuson J."/>
            <person name="Mondo S."/>
            <person name="Nolan M."/>
            <person name="Ohm R."/>
            <person name="Pangilinan J."/>
            <person name="Park H.-J."/>
            <person name="Ramirez L."/>
            <person name="Alfaro M."/>
            <person name="Sun H."/>
            <person name="Tritt A."/>
            <person name="Yoshinaga Y."/>
            <person name="Zwiers L.-H."/>
            <person name="Turgeon B."/>
            <person name="Goodwin S."/>
            <person name="Spatafora J."/>
            <person name="Crous P."/>
            <person name="Grigoriev I."/>
        </authorList>
    </citation>
    <scope>NUCLEOTIDE SEQUENCE</scope>
    <source>
        <strain evidence="16">CBS 260.36</strain>
    </source>
</reference>
<evidence type="ECO:0000256" key="2">
    <source>
        <dbReference type="ARBA" id="ARBA00004922"/>
    </source>
</evidence>
<organism evidence="16 17">
    <name type="scientific">Myriangium duriaei CBS 260.36</name>
    <dbReference type="NCBI Taxonomy" id="1168546"/>
    <lineage>
        <taxon>Eukaryota</taxon>
        <taxon>Fungi</taxon>
        <taxon>Dikarya</taxon>
        <taxon>Ascomycota</taxon>
        <taxon>Pezizomycotina</taxon>
        <taxon>Dothideomycetes</taxon>
        <taxon>Dothideomycetidae</taxon>
        <taxon>Myriangiales</taxon>
        <taxon>Myriangiaceae</taxon>
        <taxon>Myriangium</taxon>
    </lineage>
</organism>
<dbReference type="AlphaFoldDB" id="A0A9P4J4T0"/>
<keyword evidence="9 14" id="KW-1133">Transmembrane helix</keyword>
<accession>A0A9P4J4T0</accession>
<dbReference type="Pfam" id="PF05208">
    <property type="entry name" value="ALG3"/>
    <property type="match status" value="1"/>
</dbReference>
<evidence type="ECO:0000256" key="1">
    <source>
        <dbReference type="ARBA" id="ARBA00004477"/>
    </source>
</evidence>
<keyword evidence="8 14" id="KW-0256">Endoplasmic reticulum</keyword>
<keyword evidence="5 14" id="KW-0328">Glycosyltransferase</keyword>
<dbReference type="PANTHER" id="PTHR12646:SF0">
    <property type="entry name" value="DOL-P-MAN:MAN(5)GLCNAC(2)-PP-DOL ALPHA-1,3-MANNOSYLTRANSFERASE"/>
    <property type="match status" value="1"/>
</dbReference>
<proteinExistence type="inferred from homology"/>
<feature type="transmembrane region" description="Helical" evidence="14">
    <location>
        <begin position="149"/>
        <end position="172"/>
    </location>
</feature>
<evidence type="ECO:0000256" key="8">
    <source>
        <dbReference type="ARBA" id="ARBA00022824"/>
    </source>
</evidence>
<evidence type="ECO:0000256" key="3">
    <source>
        <dbReference type="ARBA" id="ARBA00011964"/>
    </source>
</evidence>
<gene>
    <name evidence="16" type="ORF">K461DRAFT_226692</name>
</gene>
<dbReference type="GO" id="GO:0052925">
    <property type="term" value="F:dol-P-Man:Man(5)GlcNAc(2)-PP-Dol alpha-1,3-mannosyltransferase activity"/>
    <property type="evidence" value="ECO:0007669"/>
    <property type="project" value="UniProtKB-EC"/>
</dbReference>
<evidence type="ECO:0000256" key="7">
    <source>
        <dbReference type="ARBA" id="ARBA00022692"/>
    </source>
</evidence>
<keyword evidence="17" id="KW-1185">Reference proteome</keyword>
<feature type="compositionally biased region" description="Basic residues" evidence="15">
    <location>
        <begin position="454"/>
        <end position="463"/>
    </location>
</feature>
<comment type="catalytic activity">
    <reaction evidence="12 14">
        <text>an alpha-D-Man-(1-&gt;2)-alpha-D-Man-(1-&gt;2)-alpha-D-Man-(1-&gt;3)-[alpha-D-Man-(1-&gt;6)]-beta-D-Man-(1-&gt;4)-beta-D-GlcNAc-(1-&gt;4)-alpha-D-GlcNAc-diphospho-di-trans,poly-cis-dolichol + a di-trans,poly-cis-dolichyl beta-D-mannosyl phosphate = an alpha-D-Man-(1-&gt;2)-alpha-D-Man-(1-&gt;2)-alpha-D-Man-(1-&gt;3)-[alpha-D-Man-(1-&gt;3)-alpha-D-Man-(1-&gt;6)]-beta-D-Man-(1-&gt;4)-beta-D-GlcNAc-(1-&gt;4)-alpha-D-GlcNAc-diphospho-di-trans,poly-cis-dolichol + a di-trans,poly-cis-dolichyl phosphate + H(+)</text>
        <dbReference type="Rhea" id="RHEA:29527"/>
        <dbReference type="Rhea" id="RHEA-COMP:19498"/>
        <dbReference type="Rhea" id="RHEA-COMP:19501"/>
        <dbReference type="Rhea" id="RHEA-COMP:19516"/>
        <dbReference type="Rhea" id="RHEA-COMP:19517"/>
        <dbReference type="ChEBI" id="CHEBI:15378"/>
        <dbReference type="ChEBI" id="CHEBI:57683"/>
        <dbReference type="ChEBI" id="CHEBI:58211"/>
        <dbReference type="ChEBI" id="CHEBI:132515"/>
        <dbReference type="ChEBI" id="CHEBI:132516"/>
        <dbReference type="EC" id="2.4.1.258"/>
    </reaction>
    <physiologicalReaction direction="left-to-right" evidence="12 14">
        <dbReference type="Rhea" id="RHEA:29528"/>
    </physiologicalReaction>
</comment>
<comment type="pathway">
    <text evidence="2 14">Protein modification; protein glycosylation.</text>
</comment>
<keyword evidence="6 14" id="KW-0808">Transferase</keyword>
<evidence type="ECO:0000313" key="17">
    <source>
        <dbReference type="Proteomes" id="UP000799439"/>
    </source>
</evidence>
<evidence type="ECO:0000256" key="11">
    <source>
        <dbReference type="ARBA" id="ARBA00044743"/>
    </source>
</evidence>
<dbReference type="EMBL" id="ML996086">
    <property type="protein sequence ID" value="KAF2152374.1"/>
    <property type="molecule type" value="Genomic_DNA"/>
</dbReference>
<dbReference type="OrthoDB" id="20028at2759"/>
<evidence type="ECO:0000256" key="15">
    <source>
        <dbReference type="SAM" id="MobiDB-lite"/>
    </source>
</evidence>
<dbReference type="Proteomes" id="UP000799439">
    <property type="component" value="Unassembled WGS sequence"/>
</dbReference>
<evidence type="ECO:0000256" key="10">
    <source>
        <dbReference type="ARBA" id="ARBA00023136"/>
    </source>
</evidence>
<keyword evidence="7 14" id="KW-0812">Transmembrane</keyword>
<comment type="subcellular location">
    <subcellularLocation>
        <location evidence="1 14">Endoplasmic reticulum membrane</location>
        <topology evidence="1 14">Multi-pass membrane protein</topology>
    </subcellularLocation>
</comment>
<feature type="compositionally biased region" description="Basic and acidic residues" evidence="15">
    <location>
        <begin position="414"/>
        <end position="429"/>
    </location>
</feature>
<evidence type="ECO:0000256" key="14">
    <source>
        <dbReference type="RuleBase" id="RU364047"/>
    </source>
</evidence>
<evidence type="ECO:0000256" key="5">
    <source>
        <dbReference type="ARBA" id="ARBA00022676"/>
    </source>
</evidence>
<dbReference type="PANTHER" id="PTHR12646">
    <property type="entry name" value="NOT56 - RELATED"/>
    <property type="match status" value="1"/>
</dbReference>
<feature type="transmembrane region" description="Helical" evidence="14">
    <location>
        <begin position="184"/>
        <end position="208"/>
    </location>
</feature>
<dbReference type="InterPro" id="IPR007873">
    <property type="entry name" value="Glycosyltransferase_ALG3"/>
</dbReference>
<dbReference type="EC" id="2.4.1.258" evidence="3 14"/>
<comment type="caution">
    <text evidence="16">The sequence shown here is derived from an EMBL/GenBank/DDBJ whole genome shotgun (WGS) entry which is preliminary data.</text>
</comment>
<evidence type="ECO:0000256" key="12">
    <source>
        <dbReference type="ARBA" id="ARBA00049506"/>
    </source>
</evidence>
<evidence type="ECO:0000256" key="4">
    <source>
        <dbReference type="ARBA" id="ARBA00015561"/>
    </source>
</evidence>